<evidence type="ECO:0000256" key="1">
    <source>
        <dbReference type="ARBA" id="ARBA00004141"/>
    </source>
</evidence>
<dbReference type="RefSeq" id="WP_286677569.1">
    <property type="nucleotide sequence ID" value="NZ_MNXI01000014.1"/>
</dbReference>
<feature type="transmembrane region" description="Helical" evidence="7">
    <location>
        <begin position="199"/>
        <end position="223"/>
    </location>
</feature>
<dbReference type="GO" id="GO:0004252">
    <property type="term" value="F:serine-type endopeptidase activity"/>
    <property type="evidence" value="ECO:0007669"/>
    <property type="project" value="InterPro"/>
</dbReference>
<dbReference type="InterPro" id="IPR035952">
    <property type="entry name" value="Rhomboid-like_sf"/>
</dbReference>
<sequence length="234" mass="25782">MLLPIRDDNPTRRFPIVTIALVAINIAIYIYTLTLPGQQALAELYNRYALFPKAIVTGHPVVSNQIQPVYLSLFTSMFLHDSPLPLHVGFNMLFLWIFGNNVEDVFGRFKYIIFYLFAGIAGSLLQIAIDPNSTIPNIGASGAVSGVLAAYLILFPSARVLTVIPIIFFFTVVRIPAIVVIGFWFLLQVFSAFFGMGGAASGGVAYFAHIGGFAAGLLMTLFIPRHKHRLPQQF</sequence>
<name>A0A2M7T8Y4_9ACTN</name>
<gene>
    <name evidence="9" type="ORF">COY37_03705</name>
</gene>
<evidence type="ECO:0000256" key="4">
    <source>
        <dbReference type="ARBA" id="ARBA00022801"/>
    </source>
</evidence>
<dbReference type="GO" id="GO:0006508">
    <property type="term" value="P:proteolysis"/>
    <property type="evidence" value="ECO:0007669"/>
    <property type="project" value="UniProtKB-KW"/>
</dbReference>
<dbReference type="AlphaFoldDB" id="A0A2M7T8Y4"/>
<comment type="subcellular location">
    <subcellularLocation>
        <location evidence="1">Membrane</location>
        <topology evidence="1">Multi-pass membrane protein</topology>
    </subcellularLocation>
</comment>
<keyword evidence="3 7" id="KW-0812">Transmembrane</keyword>
<evidence type="ECO:0000256" key="3">
    <source>
        <dbReference type="ARBA" id="ARBA00022692"/>
    </source>
</evidence>
<dbReference type="PANTHER" id="PTHR43731">
    <property type="entry name" value="RHOMBOID PROTEASE"/>
    <property type="match status" value="1"/>
</dbReference>
<dbReference type="SUPFAM" id="SSF144091">
    <property type="entry name" value="Rhomboid-like"/>
    <property type="match status" value="1"/>
</dbReference>
<evidence type="ECO:0000256" key="2">
    <source>
        <dbReference type="ARBA" id="ARBA00009045"/>
    </source>
</evidence>
<comment type="caution">
    <text evidence="9">The sequence shown here is derived from an EMBL/GenBank/DDBJ whole genome shotgun (WGS) entry which is preliminary data.</text>
</comment>
<evidence type="ECO:0000259" key="8">
    <source>
        <dbReference type="Pfam" id="PF01694"/>
    </source>
</evidence>
<dbReference type="PANTHER" id="PTHR43731:SF14">
    <property type="entry name" value="PRESENILIN-ASSOCIATED RHOMBOID-LIKE PROTEIN, MITOCHONDRIAL"/>
    <property type="match status" value="1"/>
</dbReference>
<feature type="transmembrane region" description="Helical" evidence="7">
    <location>
        <begin position="82"/>
        <end position="99"/>
    </location>
</feature>
<feature type="transmembrane region" description="Helical" evidence="7">
    <location>
        <begin position="12"/>
        <end position="31"/>
    </location>
</feature>
<accession>A0A2M7T8Y4</accession>
<feature type="transmembrane region" description="Helical" evidence="7">
    <location>
        <begin position="135"/>
        <end position="154"/>
    </location>
</feature>
<evidence type="ECO:0000256" key="7">
    <source>
        <dbReference type="SAM" id="Phobius"/>
    </source>
</evidence>
<keyword evidence="5 7" id="KW-1133">Transmembrane helix</keyword>
<dbReference type="InterPro" id="IPR022764">
    <property type="entry name" value="Peptidase_S54_rhomboid_dom"/>
</dbReference>
<dbReference type="Gene3D" id="1.20.1540.10">
    <property type="entry name" value="Rhomboid-like"/>
    <property type="match status" value="1"/>
</dbReference>
<feature type="domain" description="Peptidase S54 rhomboid" evidence="8">
    <location>
        <begin position="71"/>
        <end position="223"/>
    </location>
</feature>
<dbReference type="EMBL" id="PFNG01000088">
    <property type="protein sequence ID" value="PIZ40490.1"/>
    <property type="molecule type" value="Genomic_DNA"/>
</dbReference>
<evidence type="ECO:0000313" key="10">
    <source>
        <dbReference type="Proteomes" id="UP000230956"/>
    </source>
</evidence>
<comment type="similarity">
    <text evidence="2">Belongs to the peptidase S54 family.</text>
</comment>
<evidence type="ECO:0000256" key="5">
    <source>
        <dbReference type="ARBA" id="ARBA00022989"/>
    </source>
</evidence>
<protein>
    <submittedName>
        <fullName evidence="9">Rhomboid family intramembrane serine protease</fullName>
    </submittedName>
</protein>
<dbReference type="FunFam" id="1.20.1540.10:FF:000027">
    <property type="entry name" value="Rhomboid family intramembrane serine protease"/>
    <property type="match status" value="1"/>
</dbReference>
<dbReference type="InterPro" id="IPR050925">
    <property type="entry name" value="Rhomboid_protease_S54"/>
</dbReference>
<organism evidence="9 10">
    <name type="scientific">Candidatus Aquicultor secundus</name>
    <dbReference type="NCBI Taxonomy" id="1973895"/>
    <lineage>
        <taxon>Bacteria</taxon>
        <taxon>Bacillati</taxon>
        <taxon>Actinomycetota</taxon>
        <taxon>Candidatus Aquicultoria</taxon>
        <taxon>Candidatus Aquicultorales</taxon>
        <taxon>Candidatus Aquicultoraceae</taxon>
        <taxon>Candidatus Aquicultor</taxon>
    </lineage>
</organism>
<reference evidence="10" key="1">
    <citation type="submission" date="2017-09" db="EMBL/GenBank/DDBJ databases">
        <title>Depth-based differentiation of microbial function through sediment-hosted aquifers and enrichment of novel symbionts in the deep terrestrial subsurface.</title>
        <authorList>
            <person name="Probst A.J."/>
            <person name="Ladd B."/>
            <person name="Jarett J.K."/>
            <person name="Geller-Mcgrath D.E."/>
            <person name="Sieber C.M.K."/>
            <person name="Emerson J.B."/>
            <person name="Anantharaman K."/>
            <person name="Thomas B.C."/>
            <person name="Malmstrom R."/>
            <person name="Stieglmeier M."/>
            <person name="Klingl A."/>
            <person name="Woyke T."/>
            <person name="Ryan C.M."/>
            <person name="Banfield J.F."/>
        </authorList>
    </citation>
    <scope>NUCLEOTIDE SEQUENCE [LARGE SCALE GENOMIC DNA]</scope>
</reference>
<feature type="transmembrane region" description="Helical" evidence="7">
    <location>
        <begin position="166"/>
        <end position="187"/>
    </location>
</feature>
<keyword evidence="9" id="KW-0645">Protease</keyword>
<evidence type="ECO:0000313" key="9">
    <source>
        <dbReference type="EMBL" id="PIZ40490.1"/>
    </source>
</evidence>
<evidence type="ECO:0000256" key="6">
    <source>
        <dbReference type="ARBA" id="ARBA00023136"/>
    </source>
</evidence>
<proteinExistence type="inferred from homology"/>
<dbReference type="Proteomes" id="UP000230956">
    <property type="component" value="Unassembled WGS sequence"/>
</dbReference>
<keyword evidence="6 7" id="KW-0472">Membrane</keyword>
<feature type="transmembrane region" description="Helical" evidence="7">
    <location>
        <begin position="111"/>
        <end position="129"/>
    </location>
</feature>
<keyword evidence="4" id="KW-0378">Hydrolase</keyword>
<dbReference type="GO" id="GO:0016020">
    <property type="term" value="C:membrane"/>
    <property type="evidence" value="ECO:0007669"/>
    <property type="project" value="UniProtKB-SubCell"/>
</dbReference>
<dbReference type="Pfam" id="PF01694">
    <property type="entry name" value="Rhomboid"/>
    <property type="match status" value="1"/>
</dbReference>